<dbReference type="Proteomes" id="UP000318878">
    <property type="component" value="Unassembled WGS sequence"/>
</dbReference>
<reference evidence="2 3" key="1">
    <citation type="submission" date="2019-02" db="EMBL/GenBank/DDBJ databases">
        <title>Deep-cultivation of Planctomycetes and their phenomic and genomic characterization uncovers novel biology.</title>
        <authorList>
            <person name="Wiegand S."/>
            <person name="Jogler M."/>
            <person name="Boedeker C."/>
            <person name="Pinto D."/>
            <person name="Vollmers J."/>
            <person name="Rivas-Marin E."/>
            <person name="Kohn T."/>
            <person name="Peeters S.H."/>
            <person name="Heuer A."/>
            <person name="Rast P."/>
            <person name="Oberbeckmann S."/>
            <person name="Bunk B."/>
            <person name="Jeske O."/>
            <person name="Meyerdierks A."/>
            <person name="Storesund J.E."/>
            <person name="Kallscheuer N."/>
            <person name="Luecker S."/>
            <person name="Lage O.M."/>
            <person name="Pohl T."/>
            <person name="Merkel B.J."/>
            <person name="Hornburger P."/>
            <person name="Mueller R.-W."/>
            <person name="Bruemmer F."/>
            <person name="Labrenz M."/>
            <person name="Spormann A.M."/>
            <person name="Op Den Camp H."/>
            <person name="Overmann J."/>
            <person name="Amann R."/>
            <person name="Jetten M.S.M."/>
            <person name="Mascher T."/>
            <person name="Medema M.H."/>
            <person name="Devos D.P."/>
            <person name="Kaster A.-K."/>
            <person name="Ovreas L."/>
            <person name="Rohde M."/>
            <person name="Galperin M.Y."/>
            <person name="Jogler C."/>
        </authorList>
    </citation>
    <scope>NUCLEOTIDE SEQUENCE [LARGE SCALE GENOMIC DNA]</scope>
    <source>
        <strain evidence="2 3">Enr8</strain>
    </source>
</reference>
<evidence type="ECO:0008006" key="4">
    <source>
        <dbReference type="Google" id="ProtNLM"/>
    </source>
</evidence>
<accession>A0A5C5V120</accession>
<evidence type="ECO:0000313" key="3">
    <source>
        <dbReference type="Proteomes" id="UP000318878"/>
    </source>
</evidence>
<keyword evidence="1" id="KW-0732">Signal</keyword>
<gene>
    <name evidence="2" type="ORF">Enr8_35870</name>
</gene>
<protein>
    <recommendedName>
        <fullName evidence="4">Lipoprotein</fullName>
    </recommendedName>
</protein>
<organism evidence="2 3">
    <name type="scientific">Blastopirellula retiformator</name>
    <dbReference type="NCBI Taxonomy" id="2527970"/>
    <lineage>
        <taxon>Bacteria</taxon>
        <taxon>Pseudomonadati</taxon>
        <taxon>Planctomycetota</taxon>
        <taxon>Planctomycetia</taxon>
        <taxon>Pirellulales</taxon>
        <taxon>Pirellulaceae</taxon>
        <taxon>Blastopirellula</taxon>
    </lineage>
</organism>
<dbReference type="AlphaFoldDB" id="A0A5C5V120"/>
<sequence precursor="true">MSTFQNFRHACRVAAACLAVSLLAAGCSSKEETLQTISGRVTYQGNPVPIGVIQFSPDAAAGNQGMVGFAEIKEGKFNTAESGRGVESGPLTVSIDAYSMQNVQPDITPHGKALVIGYKQKITVEAGTPTELDLEIGPQRR</sequence>
<name>A0A5C5V120_9BACT</name>
<keyword evidence="3" id="KW-1185">Reference proteome</keyword>
<evidence type="ECO:0000256" key="1">
    <source>
        <dbReference type="SAM" id="SignalP"/>
    </source>
</evidence>
<dbReference type="RefSeq" id="WP_146433959.1">
    <property type="nucleotide sequence ID" value="NZ_SJPF01000004.1"/>
</dbReference>
<comment type="caution">
    <text evidence="2">The sequence shown here is derived from an EMBL/GenBank/DDBJ whole genome shotgun (WGS) entry which is preliminary data.</text>
</comment>
<feature type="chain" id="PRO_5023140961" description="Lipoprotein" evidence="1">
    <location>
        <begin position="25"/>
        <end position="141"/>
    </location>
</feature>
<dbReference type="OrthoDB" id="289094at2"/>
<dbReference type="EMBL" id="SJPF01000004">
    <property type="protein sequence ID" value="TWT31663.1"/>
    <property type="molecule type" value="Genomic_DNA"/>
</dbReference>
<proteinExistence type="predicted"/>
<evidence type="ECO:0000313" key="2">
    <source>
        <dbReference type="EMBL" id="TWT31663.1"/>
    </source>
</evidence>
<feature type="signal peptide" evidence="1">
    <location>
        <begin position="1"/>
        <end position="24"/>
    </location>
</feature>